<dbReference type="NCBIfam" id="TIGR00524">
    <property type="entry name" value="eIF-2B_rel"/>
    <property type="match status" value="1"/>
</dbReference>
<feature type="binding site" evidence="5">
    <location>
        <position position="94"/>
    </location>
    <ligand>
        <name>substrate</name>
    </ligand>
</feature>
<sequence length="356" mass="38811">MAEPFAIPRSVEWNDTHITILNQQKLPLVTEYLQLENIEDVWEAIASLKVRGAPAIGIAAAYGLALAARQYETESLEHFKKQLQKDRDYLASARPTAVNLFWALDRLVASIAHASSVNEAKTTLVHEAIRIQIEDEDVCRRIGEHALSLFQNGDRILTICNAGSIATARYGTALAPFYLAKEKGMNLHVYASETRPVLQGARLTTWELMQAGVDVTLITDNMAAQTIKAKNITAVIVGADRIAANGDTANKIGTFGLALLAKAFGIPFYVAAPLSTIDLATKTGEEIPIEERKPEEVTHIAGTPIAPEGVNVYNPAFDVTPHHLITAIITEQGIIRGNYETELPALFAKGEQHEAI</sequence>
<dbReference type="UniPathway" id="UPA00904">
    <property type="reaction ID" value="UER00874"/>
</dbReference>
<keyword evidence="1 5" id="KW-0028">Amino-acid biosynthesis</keyword>
<dbReference type="NCBIfam" id="NF004326">
    <property type="entry name" value="PRK05720.1"/>
    <property type="match status" value="1"/>
</dbReference>
<name>A0A023DC71_9BACL</name>
<dbReference type="AlphaFoldDB" id="A0A023DC71"/>
<organism evidence="6 7">
    <name type="scientific">Parageobacillus caldoxylosilyticus NBRC 107762</name>
    <dbReference type="NCBI Taxonomy" id="1220594"/>
    <lineage>
        <taxon>Bacteria</taxon>
        <taxon>Bacillati</taxon>
        <taxon>Bacillota</taxon>
        <taxon>Bacilli</taxon>
        <taxon>Bacillales</taxon>
        <taxon>Anoxybacillaceae</taxon>
        <taxon>Saccharococcus</taxon>
    </lineage>
</organism>
<dbReference type="RefSeq" id="WP_042407468.1">
    <property type="nucleotide sequence ID" value="NZ_BAWO01000010.1"/>
</dbReference>
<keyword evidence="2 5" id="KW-0486">Methionine biosynthesis</keyword>
<dbReference type="EMBL" id="BAWO01000010">
    <property type="protein sequence ID" value="GAJ38898.1"/>
    <property type="molecule type" value="Genomic_DNA"/>
</dbReference>
<dbReference type="NCBIfam" id="TIGR00512">
    <property type="entry name" value="salvage_mtnA"/>
    <property type="match status" value="1"/>
</dbReference>
<dbReference type="InterPro" id="IPR037171">
    <property type="entry name" value="NagB/RpiA_transferase-like"/>
</dbReference>
<comment type="similarity">
    <text evidence="5">Belongs to the EIF-2B alpha/beta/delta subunits family. MtnA subfamily.</text>
</comment>
<dbReference type="Gene3D" id="3.40.50.10470">
    <property type="entry name" value="Translation initiation factor eif-2b, domain 2"/>
    <property type="match status" value="1"/>
</dbReference>
<dbReference type="Pfam" id="PF01008">
    <property type="entry name" value="IF-2B"/>
    <property type="match status" value="1"/>
</dbReference>
<dbReference type="FunFam" id="1.20.120.420:FF:000003">
    <property type="entry name" value="Methylthioribose-1-phosphate isomerase"/>
    <property type="match status" value="1"/>
</dbReference>
<dbReference type="InterPro" id="IPR000649">
    <property type="entry name" value="IF-2B-related"/>
</dbReference>
<dbReference type="HAMAP" id="MF_01678">
    <property type="entry name" value="Salvage_MtnA"/>
    <property type="match status" value="1"/>
</dbReference>
<comment type="pathway">
    <text evidence="5">Amino-acid biosynthesis; L-methionine biosynthesis via salvage pathway; L-methionine from S-methyl-5-thio-alpha-D-ribose 1-phosphate: step 1/6.</text>
</comment>
<evidence type="ECO:0000313" key="7">
    <source>
        <dbReference type="Proteomes" id="UP000023561"/>
    </source>
</evidence>
<dbReference type="SUPFAM" id="SSF100950">
    <property type="entry name" value="NagB/RpiA/CoA transferase-like"/>
    <property type="match status" value="1"/>
</dbReference>
<accession>A0A023DC71</accession>
<dbReference type="Gene3D" id="1.20.120.420">
    <property type="entry name" value="translation initiation factor eif-2b, domain 1"/>
    <property type="match status" value="1"/>
</dbReference>
<gene>
    <name evidence="5 6" type="primary">mtnA</name>
    <name evidence="6" type="ORF">GCA01S_010_00250</name>
</gene>
<dbReference type="InterPro" id="IPR027363">
    <property type="entry name" value="M1Pi_N"/>
</dbReference>
<feature type="binding site" evidence="5">
    <location>
        <begin position="51"/>
        <end position="53"/>
    </location>
    <ligand>
        <name>substrate</name>
    </ligand>
</feature>
<dbReference type="GO" id="GO:0019509">
    <property type="term" value="P:L-methionine salvage from methylthioadenosine"/>
    <property type="evidence" value="ECO:0007669"/>
    <property type="project" value="UniProtKB-UniRule"/>
</dbReference>
<dbReference type="EC" id="5.3.1.23" evidence="5"/>
<comment type="catalytic activity">
    <reaction evidence="4 5">
        <text>5-(methylsulfanyl)-alpha-D-ribose 1-phosphate = 5-(methylsulfanyl)-D-ribulose 1-phosphate</text>
        <dbReference type="Rhea" id="RHEA:19989"/>
        <dbReference type="ChEBI" id="CHEBI:58533"/>
        <dbReference type="ChEBI" id="CHEBI:58548"/>
        <dbReference type="EC" id="5.3.1.23"/>
    </reaction>
</comment>
<evidence type="ECO:0000256" key="3">
    <source>
        <dbReference type="ARBA" id="ARBA00023235"/>
    </source>
</evidence>
<feature type="binding site" evidence="5">
    <location>
        <position position="199"/>
    </location>
    <ligand>
        <name>substrate</name>
    </ligand>
</feature>
<dbReference type="Proteomes" id="UP000023561">
    <property type="component" value="Unassembled WGS sequence"/>
</dbReference>
<feature type="site" description="Transition state stabilizer" evidence="5">
    <location>
        <position position="160"/>
    </location>
</feature>
<dbReference type="InterPro" id="IPR011559">
    <property type="entry name" value="Initiation_fac_2B_a/b/d"/>
</dbReference>
<keyword evidence="7" id="KW-1185">Reference proteome</keyword>
<dbReference type="InterPro" id="IPR042529">
    <property type="entry name" value="IF_2B-like_C"/>
</dbReference>
<keyword evidence="3 5" id="KW-0413">Isomerase</keyword>
<dbReference type="PANTHER" id="PTHR43475">
    <property type="entry name" value="METHYLTHIORIBOSE-1-PHOSPHATE ISOMERASE"/>
    <property type="match status" value="1"/>
</dbReference>
<proteinExistence type="inferred from homology"/>
<dbReference type="OrthoDB" id="9803436at2"/>
<evidence type="ECO:0000313" key="6">
    <source>
        <dbReference type="EMBL" id="GAJ38898.1"/>
    </source>
</evidence>
<comment type="caution">
    <text evidence="6">The sequence shown here is derived from an EMBL/GenBank/DDBJ whole genome shotgun (WGS) entry which is preliminary data.</text>
</comment>
<evidence type="ECO:0000256" key="2">
    <source>
        <dbReference type="ARBA" id="ARBA00023167"/>
    </source>
</evidence>
<evidence type="ECO:0000256" key="4">
    <source>
        <dbReference type="ARBA" id="ARBA00052401"/>
    </source>
</evidence>
<dbReference type="InterPro" id="IPR005251">
    <property type="entry name" value="IF-M1Pi"/>
</dbReference>
<reference evidence="6 7" key="1">
    <citation type="submission" date="2014-04" db="EMBL/GenBank/DDBJ databases">
        <title>Whole genome shotgun sequence of Geobacillus caldoxylosilyticus NBRC 107762.</title>
        <authorList>
            <person name="Hosoyama A."/>
            <person name="Hosoyama Y."/>
            <person name="Katano-Makiyama Y."/>
            <person name="Tsuchikane K."/>
            <person name="Ohji S."/>
            <person name="Ichikawa N."/>
            <person name="Yamazoe A."/>
            <person name="Fujita N."/>
        </authorList>
    </citation>
    <scope>NUCLEOTIDE SEQUENCE [LARGE SCALE GENOMIC DNA]</scope>
    <source>
        <strain evidence="6 7">NBRC 107762</strain>
    </source>
</reference>
<protein>
    <recommendedName>
        <fullName evidence="5">Methylthioribose-1-phosphate isomerase</fullName>
        <shortName evidence="5">M1Pi</shortName>
        <shortName evidence="5">MTR-1-P isomerase</shortName>
        <ecNumber evidence="5">5.3.1.23</ecNumber>
    </recommendedName>
    <alternativeName>
        <fullName evidence="5">S-methyl-5-thioribose-1-phosphate isomerase</fullName>
    </alternativeName>
</protein>
<comment type="function">
    <text evidence="5">Catalyzes the interconversion of methylthioribose-1-phosphate (MTR-1-P) into methylthioribulose-1-phosphate (MTRu-1-P).</text>
</comment>
<feature type="active site" description="Proton donor" evidence="5">
    <location>
        <position position="240"/>
    </location>
</feature>
<feature type="binding site" evidence="5">
    <location>
        <begin position="250"/>
        <end position="251"/>
    </location>
    <ligand>
        <name>substrate</name>
    </ligand>
</feature>
<evidence type="ECO:0000256" key="5">
    <source>
        <dbReference type="HAMAP-Rule" id="MF_01678"/>
    </source>
</evidence>
<dbReference type="GO" id="GO:0046523">
    <property type="term" value="F:S-methyl-5-thioribose-1-phosphate isomerase activity"/>
    <property type="evidence" value="ECO:0007669"/>
    <property type="project" value="UniProtKB-UniRule"/>
</dbReference>
<dbReference type="FunFam" id="3.40.50.10470:FF:000006">
    <property type="entry name" value="Methylthioribose-1-phosphate isomerase"/>
    <property type="match status" value="1"/>
</dbReference>
<dbReference type="PANTHER" id="PTHR43475:SF4">
    <property type="entry name" value="METHYLTHIORIBOSE-1-PHOSPHATE ISOMERASE"/>
    <property type="match status" value="1"/>
</dbReference>
<evidence type="ECO:0000256" key="1">
    <source>
        <dbReference type="ARBA" id="ARBA00022605"/>
    </source>
</evidence>